<dbReference type="Proteomes" id="UP001379600">
    <property type="component" value="Unassembled WGS sequence"/>
</dbReference>
<comment type="caution">
    <text evidence="1">The sequence shown here is derived from an EMBL/GenBank/DDBJ whole genome shotgun (WGS) entry which is preliminary data.</text>
</comment>
<dbReference type="RefSeq" id="WP_337678960.1">
    <property type="nucleotide sequence ID" value="NZ_JBBFKB010000102.1"/>
</dbReference>
<protein>
    <recommendedName>
        <fullName evidence="3">Chloramphenicol resistance protein</fullName>
    </recommendedName>
</protein>
<proteinExistence type="predicted"/>
<organism evidence="1 2">
    <name type="scientific">Faecalibacterium taiwanense</name>
    <dbReference type="NCBI Taxonomy" id="3030638"/>
    <lineage>
        <taxon>Bacteria</taxon>
        <taxon>Bacillati</taxon>
        <taxon>Bacillota</taxon>
        <taxon>Clostridia</taxon>
        <taxon>Eubacteriales</taxon>
        <taxon>Oscillospiraceae</taxon>
        <taxon>Faecalibacterium</taxon>
    </lineage>
</organism>
<accession>A0AB35Y0T3</accession>
<name>A0AB35Y0T3_9FIRM</name>
<keyword evidence="2" id="KW-1185">Reference proteome</keyword>
<evidence type="ECO:0000313" key="1">
    <source>
        <dbReference type="EMBL" id="MEJ3690609.1"/>
    </source>
</evidence>
<evidence type="ECO:0008006" key="3">
    <source>
        <dbReference type="Google" id="ProtNLM"/>
    </source>
</evidence>
<evidence type="ECO:0000313" key="2">
    <source>
        <dbReference type="Proteomes" id="UP001379600"/>
    </source>
</evidence>
<sequence length="149" mass="16653">MSQTADIKAMLDWLASCPLATTLNDGDVVFSIEYLGADTGQMQFSLEATPTAMVLEQFFLGSRRAKNYVLASRMAYSPKVVQQAANSAFWDEFAEWVEKQSGRRNLPALSDGKKAEKVVCLSPGYIMSQDASSCRFQIQLQLQYYQKGR</sequence>
<gene>
    <name evidence="1" type="ORF">WF787_05120</name>
</gene>
<dbReference type="EMBL" id="JBBFKC010000004">
    <property type="protein sequence ID" value="MEJ3690609.1"/>
    <property type="molecule type" value="Genomic_DNA"/>
</dbReference>
<reference evidence="1 2" key="1">
    <citation type="submission" date="2024-03" db="EMBL/GenBank/DDBJ databases">
        <authorList>
            <person name="Plomp N."/>
            <person name="Harmsen H.J."/>
        </authorList>
    </citation>
    <scope>NUCLEOTIDE SEQUENCE [LARGE SCALE GENOMIC DNA]</scope>
    <source>
        <strain evidence="1 2">HTF-76H</strain>
    </source>
</reference>
<dbReference type="AlphaFoldDB" id="A0AB35Y0T3"/>